<keyword evidence="2" id="KW-1185">Reference proteome</keyword>
<dbReference type="OrthoDB" id="423313at2759"/>
<dbReference type="Gene3D" id="3.40.50.11350">
    <property type="match status" value="1"/>
</dbReference>
<proteinExistence type="predicted"/>
<dbReference type="EMBL" id="MU128926">
    <property type="protein sequence ID" value="KAF9518214.1"/>
    <property type="molecule type" value="Genomic_DNA"/>
</dbReference>
<evidence type="ECO:0000313" key="2">
    <source>
        <dbReference type="Proteomes" id="UP000886523"/>
    </source>
</evidence>
<sequence length="415" mass="47060">YHPSRFLRGPPTDLFRDNLLPDQKYATGWIGGGWTNDWMTYINVIFLAQITNRIPIIGPFVPSHVGNGEEAGFVPFGDVFDVPRLAEAMHFPLLEWRDVKKPTVPGADRETFGGWTAWSRWDSIRRGLPRGNQVEGNLSLEVSYTPVHKSAKLPIDWDYSHVSLMELARLAYLPGREAALLESPEPFVSEGPNAVRIPPDHHLLCLDFLYYASILQPFEWDAEYFLPWSKIGTHTHFTPRMTSLAQEYLMRLFHVDNKEDIPPFISVHLRHGDFKGTCAPNVSLKECFAPLPVVAVRVDEIQAELGARPQFQEVGGGPAKLPIVLTSDEQDPEWWDDVRSRGWLFVDHGPDGEDTKNKLGRWYPVFIDAVIQSMGHGFVGTWGSTMSVMSQRRVEDWQKGATRLVRFGYPGADDH</sequence>
<reference evidence="1" key="1">
    <citation type="journal article" date="2020" name="Nat. Commun.">
        <title>Large-scale genome sequencing of mycorrhizal fungi provides insights into the early evolution of symbiotic traits.</title>
        <authorList>
            <person name="Miyauchi S."/>
            <person name="Kiss E."/>
            <person name="Kuo A."/>
            <person name="Drula E."/>
            <person name="Kohler A."/>
            <person name="Sanchez-Garcia M."/>
            <person name="Morin E."/>
            <person name="Andreopoulos B."/>
            <person name="Barry K.W."/>
            <person name="Bonito G."/>
            <person name="Buee M."/>
            <person name="Carver A."/>
            <person name="Chen C."/>
            <person name="Cichocki N."/>
            <person name="Clum A."/>
            <person name="Culley D."/>
            <person name="Crous P.W."/>
            <person name="Fauchery L."/>
            <person name="Girlanda M."/>
            <person name="Hayes R.D."/>
            <person name="Keri Z."/>
            <person name="LaButti K."/>
            <person name="Lipzen A."/>
            <person name="Lombard V."/>
            <person name="Magnuson J."/>
            <person name="Maillard F."/>
            <person name="Murat C."/>
            <person name="Nolan M."/>
            <person name="Ohm R.A."/>
            <person name="Pangilinan J."/>
            <person name="Pereira M.F."/>
            <person name="Perotto S."/>
            <person name="Peter M."/>
            <person name="Pfister S."/>
            <person name="Riley R."/>
            <person name="Sitrit Y."/>
            <person name="Stielow J.B."/>
            <person name="Szollosi G."/>
            <person name="Zifcakova L."/>
            <person name="Stursova M."/>
            <person name="Spatafora J.W."/>
            <person name="Tedersoo L."/>
            <person name="Vaario L.M."/>
            <person name="Yamada A."/>
            <person name="Yan M."/>
            <person name="Wang P."/>
            <person name="Xu J."/>
            <person name="Bruns T."/>
            <person name="Baldrian P."/>
            <person name="Vilgalys R."/>
            <person name="Dunand C."/>
            <person name="Henrissat B."/>
            <person name="Grigoriev I.V."/>
            <person name="Hibbett D."/>
            <person name="Nagy L.G."/>
            <person name="Martin F.M."/>
        </authorList>
    </citation>
    <scope>NUCLEOTIDE SEQUENCE</scope>
    <source>
        <strain evidence="1">UP504</strain>
    </source>
</reference>
<evidence type="ECO:0000313" key="1">
    <source>
        <dbReference type="EMBL" id="KAF9518214.1"/>
    </source>
</evidence>
<protein>
    <submittedName>
        <fullName evidence="1">Uncharacterized protein</fullName>
    </submittedName>
</protein>
<gene>
    <name evidence="1" type="ORF">BS47DRAFT_1256054</name>
</gene>
<dbReference type="CDD" id="cd11296">
    <property type="entry name" value="O-FucT_like"/>
    <property type="match status" value="1"/>
</dbReference>
<dbReference type="AlphaFoldDB" id="A0A9P6E0K9"/>
<accession>A0A9P6E0K9</accession>
<dbReference type="Proteomes" id="UP000886523">
    <property type="component" value="Unassembled WGS sequence"/>
</dbReference>
<organism evidence="1 2">
    <name type="scientific">Hydnum rufescens UP504</name>
    <dbReference type="NCBI Taxonomy" id="1448309"/>
    <lineage>
        <taxon>Eukaryota</taxon>
        <taxon>Fungi</taxon>
        <taxon>Dikarya</taxon>
        <taxon>Basidiomycota</taxon>
        <taxon>Agaricomycotina</taxon>
        <taxon>Agaricomycetes</taxon>
        <taxon>Cantharellales</taxon>
        <taxon>Hydnaceae</taxon>
        <taxon>Hydnum</taxon>
    </lineage>
</organism>
<feature type="non-terminal residue" evidence="1">
    <location>
        <position position="415"/>
    </location>
</feature>
<feature type="non-terminal residue" evidence="1">
    <location>
        <position position="1"/>
    </location>
</feature>
<name>A0A9P6E0K9_9AGAM</name>
<comment type="caution">
    <text evidence="1">The sequence shown here is derived from an EMBL/GenBank/DDBJ whole genome shotgun (WGS) entry which is preliminary data.</text>
</comment>